<dbReference type="Gene3D" id="3.50.50.60">
    <property type="entry name" value="FAD/NAD(P)-binding domain"/>
    <property type="match status" value="3"/>
</dbReference>
<protein>
    <recommendedName>
        <fullName evidence="2">FAD dependent oxidoreductase domain-containing protein</fullName>
    </recommendedName>
</protein>
<dbReference type="InterPro" id="IPR006076">
    <property type="entry name" value="FAD-dep_OxRdtase"/>
</dbReference>
<organism evidence="3">
    <name type="scientific">Coccolithus braarudii</name>
    <dbReference type="NCBI Taxonomy" id="221442"/>
    <lineage>
        <taxon>Eukaryota</taxon>
        <taxon>Haptista</taxon>
        <taxon>Haptophyta</taxon>
        <taxon>Prymnesiophyceae</taxon>
        <taxon>Coccolithales</taxon>
        <taxon>Coccolithaceae</taxon>
        <taxon>Coccolithus</taxon>
    </lineage>
</organism>
<name>A0A7S0Q8D9_9EUKA</name>
<dbReference type="SUPFAM" id="SSF51905">
    <property type="entry name" value="FAD/NAD(P)-binding domain"/>
    <property type="match status" value="1"/>
</dbReference>
<proteinExistence type="predicted"/>
<dbReference type="GO" id="GO:0005737">
    <property type="term" value="C:cytoplasm"/>
    <property type="evidence" value="ECO:0007669"/>
    <property type="project" value="TreeGrafter"/>
</dbReference>
<dbReference type="PANTHER" id="PTHR13847:SF150">
    <property type="entry name" value="OXIDOREDUCTASE TDA3-RELATED"/>
    <property type="match status" value="1"/>
</dbReference>
<feature type="domain" description="FAD dependent oxidoreductase" evidence="2">
    <location>
        <begin position="2"/>
        <end position="95"/>
    </location>
</feature>
<dbReference type="InterPro" id="IPR036188">
    <property type="entry name" value="FAD/NAD-bd_sf"/>
</dbReference>
<dbReference type="AlphaFoldDB" id="A0A7S0Q8D9"/>
<feature type="compositionally biased region" description="Low complexity" evidence="1">
    <location>
        <begin position="370"/>
        <end position="381"/>
    </location>
</feature>
<dbReference type="PANTHER" id="PTHR13847">
    <property type="entry name" value="SARCOSINE DEHYDROGENASE-RELATED"/>
    <property type="match status" value="1"/>
</dbReference>
<dbReference type="Pfam" id="PF01266">
    <property type="entry name" value="DAO"/>
    <property type="match status" value="2"/>
</dbReference>
<feature type="region of interest" description="Disordered" evidence="1">
    <location>
        <begin position="370"/>
        <end position="396"/>
    </location>
</feature>
<evidence type="ECO:0000256" key="1">
    <source>
        <dbReference type="SAM" id="MobiDB-lite"/>
    </source>
</evidence>
<feature type="domain" description="FAD dependent oxidoreductase" evidence="2">
    <location>
        <begin position="101"/>
        <end position="345"/>
    </location>
</feature>
<reference evidence="3" key="1">
    <citation type="submission" date="2021-01" db="EMBL/GenBank/DDBJ databases">
        <authorList>
            <person name="Corre E."/>
            <person name="Pelletier E."/>
            <person name="Niang G."/>
            <person name="Scheremetjew M."/>
            <person name="Finn R."/>
            <person name="Kale V."/>
            <person name="Holt S."/>
            <person name="Cochrane G."/>
            <person name="Meng A."/>
            <person name="Brown T."/>
            <person name="Cohen L."/>
        </authorList>
    </citation>
    <scope>NUCLEOTIDE SEQUENCE</scope>
    <source>
        <strain evidence="3">PLY182g</strain>
    </source>
</reference>
<gene>
    <name evidence="3" type="ORF">CPEL01642_LOCUS19458</name>
</gene>
<sequence length="396" mass="41917">MVVVIGAGVIGSSIAYHLTLLGATDVLLLEAERPACAASGKAGGFLARSWGDGTSSMSLTRKSFDMHQTLARELGISSYRQLPSYKMRDQAGSGDLDWVNAHHSLFDEQTAQVSPAELSAKLLDGAMARGATLRRAEVVGLQTVEDEQSEREGDRQISGVELIGGEILRAEQVVVAMGPWSCKLEDWLGVPLPMEGVRSTSLVYEGAAATACDGGHAALFCEEDVRGCSLEIFTRSDGDVYVSGCGFSESIGAETLRAGGLEPSVANQPDVSRVAAAEASVRELTKLDASVSGSSVQQACLRPCPPDGLPVMGAIPRVAGAYVAAGHNCWGITWAPVSGLAMAELVLQGAPSVMSLKPFSPRRFDTSTYRTLLRQRSTSRSSRGRKRGQQAIGEQW</sequence>
<dbReference type="EMBL" id="HBEY01040714">
    <property type="protein sequence ID" value="CAD8616077.1"/>
    <property type="molecule type" value="Transcribed_RNA"/>
</dbReference>
<evidence type="ECO:0000259" key="2">
    <source>
        <dbReference type="Pfam" id="PF01266"/>
    </source>
</evidence>
<accession>A0A7S0Q8D9</accession>
<evidence type="ECO:0000313" key="3">
    <source>
        <dbReference type="EMBL" id="CAD8616077.1"/>
    </source>
</evidence>